<proteinExistence type="predicted"/>
<evidence type="ECO:0000313" key="3">
    <source>
        <dbReference type="Proteomes" id="UP000028980"/>
    </source>
</evidence>
<keyword evidence="1" id="KW-0732">Signal</keyword>
<gene>
    <name evidence="2" type="ORF">JCM19296_295</name>
</gene>
<dbReference type="EMBL" id="BBLG01000001">
    <property type="protein sequence ID" value="GAK74717.1"/>
    <property type="molecule type" value="Genomic_DNA"/>
</dbReference>
<reference evidence="2 3" key="1">
    <citation type="journal article" date="2014" name="Genome Announc.">
        <title>Draft Genome Sequences of Marine Flavobacterium Nonlabens Strains NR17, NR24, NR27, NR32, NR33, and Ara13.</title>
        <authorList>
            <person name="Nakanishi M."/>
            <person name="Meirelles P."/>
            <person name="Suzuki R."/>
            <person name="Takatani N."/>
            <person name="Mino S."/>
            <person name="Suda W."/>
            <person name="Oshima K."/>
            <person name="Hattori M."/>
            <person name="Ohkuma M."/>
            <person name="Hosokawa M."/>
            <person name="Miyashita K."/>
            <person name="Thompson F.L."/>
            <person name="Niwa A."/>
            <person name="Sawabe T."/>
            <person name="Sawabe T."/>
        </authorList>
    </citation>
    <scope>NUCLEOTIDE SEQUENCE [LARGE SCALE GENOMIC DNA]</scope>
    <source>
        <strain evidence="3">JCM19296</strain>
    </source>
</reference>
<feature type="chain" id="PRO_5001756436" evidence="1">
    <location>
        <begin position="22"/>
        <end position="370"/>
    </location>
</feature>
<dbReference type="PROSITE" id="PS51257">
    <property type="entry name" value="PROKAR_LIPOPROTEIN"/>
    <property type="match status" value="1"/>
</dbReference>
<evidence type="ECO:0000313" key="2">
    <source>
        <dbReference type="EMBL" id="GAK74717.1"/>
    </source>
</evidence>
<dbReference type="AlphaFoldDB" id="A0A081D721"/>
<feature type="signal peptide" evidence="1">
    <location>
        <begin position="1"/>
        <end position="21"/>
    </location>
</feature>
<dbReference type="Proteomes" id="UP000028980">
    <property type="component" value="Unassembled WGS sequence"/>
</dbReference>
<evidence type="ECO:0000256" key="1">
    <source>
        <dbReference type="SAM" id="SignalP"/>
    </source>
</evidence>
<protein>
    <submittedName>
        <fullName evidence="2">Uncharacterized protein</fullName>
    </submittedName>
</protein>
<name>A0A081D721_NONUL</name>
<sequence>MKKLLSLFIVLSVLFSCSSEEDSPTDSGLTNLQISVQSKSTTSVTLSTTSEGGPNFTTVISYALSGTGNFQQTSSNTISGLEKGTKYDMFFTRTRNGQDYTSPTLSVTTLGFTHTPGNPLFSRDTEVNHLYQVIYEGNTEFGDFAQPLSGYIIIENDSVPLLNVTATSTQIDFEVGKNVRTILPTTADNYQYNYPFEIGLFTNEAYTRITTDTQTNTLTQPRSVFSIDNHVPYIESGVLTGSICSNSGKRGIIQPRGRFWLRDQGTSTNSDYNNQDNYNVKITNIVDPTISRTYLASDIFPINTLTGDCTIEGMALVASAVNGRRGFHDANVLTLNLNRNFFIDGDYTIQFIVEDDNTSYFSNEFIVTLD</sequence>
<accession>A0A081D721</accession>
<comment type="caution">
    <text evidence="2">The sequence shown here is derived from an EMBL/GenBank/DDBJ whole genome shotgun (WGS) entry which is preliminary data.</text>
</comment>
<organism evidence="2 3">
    <name type="scientific">Nonlabens ulvanivorans</name>
    <name type="common">Persicivirga ulvanivorans</name>
    <dbReference type="NCBI Taxonomy" id="906888"/>
    <lineage>
        <taxon>Bacteria</taxon>
        <taxon>Pseudomonadati</taxon>
        <taxon>Bacteroidota</taxon>
        <taxon>Flavobacteriia</taxon>
        <taxon>Flavobacteriales</taxon>
        <taxon>Flavobacteriaceae</taxon>
        <taxon>Nonlabens</taxon>
    </lineage>
</organism>